<keyword evidence="1" id="KW-0472">Membrane</keyword>
<evidence type="ECO:0000313" key="2">
    <source>
        <dbReference type="EMBL" id="EFW92714.1"/>
    </source>
</evidence>
<sequence length="140" mass="14602">MASNVKNGFVGGLFSTVVMTVFRESVSVSYPPTADFLARYVGGNPDEHPLGAFFLHALYGAVAGGFFSVAFGEGSNSALDAETEGTIAGLGYGLLLSIFGERVMLGRLVGMTLEEDESTIFHAGHAIYGIALGAWVGSRS</sequence>
<dbReference type="eggNOG" id="arCOG06357">
    <property type="taxonomic scope" value="Archaea"/>
</dbReference>
<keyword evidence="5" id="KW-1185">Reference proteome</keyword>
<feature type="transmembrane region" description="Helical" evidence="1">
    <location>
        <begin position="50"/>
        <end position="71"/>
    </location>
</feature>
<keyword evidence="1" id="KW-0812">Transmembrane</keyword>
<organism evidence="2 4">
    <name type="scientific">Haladaptatus paucihalophilus DX253</name>
    <dbReference type="NCBI Taxonomy" id="797209"/>
    <lineage>
        <taxon>Archaea</taxon>
        <taxon>Methanobacteriati</taxon>
        <taxon>Methanobacteriota</taxon>
        <taxon>Stenosarchaea group</taxon>
        <taxon>Halobacteria</taxon>
        <taxon>Halobacteriales</taxon>
        <taxon>Haladaptataceae</taxon>
        <taxon>Haladaptatus</taxon>
    </lineage>
</organism>
<evidence type="ECO:0000313" key="4">
    <source>
        <dbReference type="Proteomes" id="UP000003751"/>
    </source>
</evidence>
<evidence type="ECO:0000313" key="5">
    <source>
        <dbReference type="Proteomes" id="UP000184203"/>
    </source>
</evidence>
<keyword evidence="1" id="KW-1133">Transmembrane helix</keyword>
<reference evidence="3" key="3">
    <citation type="submission" date="2016-11" db="EMBL/GenBank/DDBJ databases">
        <authorList>
            <person name="Jaros S."/>
            <person name="Januszkiewicz K."/>
            <person name="Wedrychowicz H."/>
        </authorList>
    </citation>
    <scope>NUCLEOTIDE SEQUENCE [LARGE SCALE GENOMIC DNA]</scope>
    <source>
        <strain evidence="3">DX253</strain>
    </source>
</reference>
<dbReference type="PATRIC" id="fig|797209.4.peg.1511"/>
<name>E7QRU5_HALPU</name>
<dbReference type="Proteomes" id="UP000003751">
    <property type="component" value="Unassembled WGS sequence"/>
</dbReference>
<proteinExistence type="predicted"/>
<reference evidence="5" key="2">
    <citation type="submission" date="2016-11" db="EMBL/GenBank/DDBJ databases">
        <authorList>
            <person name="Varghese N."/>
            <person name="Submissions S."/>
        </authorList>
    </citation>
    <scope>NUCLEOTIDE SEQUENCE [LARGE SCALE GENOMIC DNA]</scope>
    <source>
        <strain evidence="5">DX253</strain>
    </source>
</reference>
<gene>
    <name evidence="3" type="ORF">SAMN05444342_0743</name>
    <name evidence="2" type="ORF">ZOD2009_07589</name>
</gene>
<protein>
    <submittedName>
        <fullName evidence="2">Uncharacterized protein</fullName>
    </submittedName>
</protein>
<dbReference type="EMBL" id="FRAN01000001">
    <property type="protein sequence ID" value="SHK14843.1"/>
    <property type="molecule type" value="Genomic_DNA"/>
</dbReference>
<dbReference type="AlphaFoldDB" id="E7QRU5"/>
<evidence type="ECO:0000256" key="1">
    <source>
        <dbReference type="SAM" id="Phobius"/>
    </source>
</evidence>
<accession>E7QRU5</accession>
<dbReference type="STRING" id="797209.GCA_000376445_00197"/>
<evidence type="ECO:0000313" key="3">
    <source>
        <dbReference type="EMBL" id="SHK14843.1"/>
    </source>
</evidence>
<feature type="transmembrane region" description="Helical" evidence="1">
    <location>
        <begin position="120"/>
        <end position="137"/>
    </location>
</feature>
<dbReference type="EMBL" id="AEMG01000006">
    <property type="protein sequence ID" value="EFW92714.1"/>
    <property type="molecule type" value="Genomic_DNA"/>
</dbReference>
<dbReference type="Proteomes" id="UP000184203">
    <property type="component" value="Unassembled WGS sequence"/>
</dbReference>
<feature type="transmembrane region" description="Helical" evidence="1">
    <location>
        <begin position="83"/>
        <end position="100"/>
    </location>
</feature>
<dbReference type="RefSeq" id="WP_007978544.1">
    <property type="nucleotide sequence ID" value="NZ_AEMG01000006.1"/>
</dbReference>
<reference evidence="2 4" key="1">
    <citation type="journal article" date="2014" name="ISME J.">
        <title>Trehalose/2-sulfotrehalose biosynthesis and glycine-betaine uptake are widely spread mechanisms for osmoadaptation in the Halobacteriales.</title>
        <authorList>
            <person name="Youssef N.H."/>
            <person name="Savage-Ashlock K.N."/>
            <person name="McCully A.L."/>
            <person name="Luedtke B."/>
            <person name="Shaw E.I."/>
            <person name="Hoff W.D."/>
            <person name="Elshahed M.S."/>
        </authorList>
    </citation>
    <scope>NUCLEOTIDE SEQUENCE [LARGE SCALE GENOMIC DNA]</scope>
    <source>
        <strain evidence="2 4">DX253</strain>
    </source>
</reference>
<dbReference type="OrthoDB" id="199052at2157"/>